<organism evidence="1 2">
    <name type="scientific">Hymenobacter montanus</name>
    <dbReference type="NCBI Taxonomy" id="2771359"/>
    <lineage>
        <taxon>Bacteria</taxon>
        <taxon>Pseudomonadati</taxon>
        <taxon>Bacteroidota</taxon>
        <taxon>Cytophagia</taxon>
        <taxon>Cytophagales</taxon>
        <taxon>Hymenobacteraceae</taxon>
        <taxon>Hymenobacter</taxon>
    </lineage>
</organism>
<reference evidence="1" key="1">
    <citation type="submission" date="2020-09" db="EMBL/GenBank/DDBJ databases">
        <authorList>
            <person name="Kim M.K."/>
        </authorList>
    </citation>
    <scope>NUCLEOTIDE SEQUENCE</scope>
    <source>
        <strain evidence="1">BT664</strain>
    </source>
</reference>
<dbReference type="AlphaFoldDB" id="A0A927BB21"/>
<evidence type="ECO:0000313" key="2">
    <source>
        <dbReference type="Proteomes" id="UP000612233"/>
    </source>
</evidence>
<dbReference type="InterPro" id="IPR038360">
    <property type="entry name" value="DUF4844_sf"/>
</dbReference>
<dbReference type="RefSeq" id="WP_191004254.1">
    <property type="nucleotide sequence ID" value="NZ_JACXAD010000005.1"/>
</dbReference>
<evidence type="ECO:0000313" key="1">
    <source>
        <dbReference type="EMBL" id="MBD2767437.1"/>
    </source>
</evidence>
<comment type="caution">
    <text evidence="1">The sequence shown here is derived from an EMBL/GenBank/DDBJ whole genome shotgun (WGS) entry which is preliminary data.</text>
</comment>
<sequence>MSSYSEILNAIKRQYPFDRWRKYYTDASEHESCAEVQQAFDELIARLIELGPEAPEAQKKQAFQTAIEATNEHEDLIMTIEREDLCELTNTITEACGLNPDDYGSGEGLASEWREW</sequence>
<dbReference type="Gene3D" id="1.20.1480.40">
    <property type="entry name" value="Uncharacterised protein PF16133, DUF4844"/>
    <property type="match status" value="1"/>
</dbReference>
<proteinExistence type="predicted"/>
<accession>A0A927BB21</accession>
<keyword evidence="2" id="KW-1185">Reference proteome</keyword>
<name>A0A927BB21_9BACT</name>
<protein>
    <submittedName>
        <fullName evidence="1">Uncharacterized protein</fullName>
    </submittedName>
</protein>
<dbReference type="Proteomes" id="UP000612233">
    <property type="component" value="Unassembled WGS sequence"/>
</dbReference>
<gene>
    <name evidence="1" type="ORF">IC235_05980</name>
</gene>
<dbReference type="EMBL" id="JACXAD010000005">
    <property type="protein sequence ID" value="MBD2767437.1"/>
    <property type="molecule type" value="Genomic_DNA"/>
</dbReference>